<dbReference type="SUPFAM" id="SSF101898">
    <property type="entry name" value="NHL repeat"/>
    <property type="match status" value="1"/>
</dbReference>
<feature type="domain" description="Fibronectin type-III" evidence="3">
    <location>
        <begin position="36"/>
        <end position="135"/>
    </location>
</feature>
<dbReference type="SMART" id="SM00060">
    <property type="entry name" value="FN3"/>
    <property type="match status" value="1"/>
</dbReference>
<dbReference type="InterPro" id="IPR013783">
    <property type="entry name" value="Ig-like_fold"/>
</dbReference>
<dbReference type="PANTHER" id="PTHR13817:SF73">
    <property type="entry name" value="FIBRONECTIN TYPE-III DOMAIN-CONTAINING PROTEIN"/>
    <property type="match status" value="1"/>
</dbReference>
<gene>
    <name evidence="4" type="ORF">OFUS_LOCUS3671</name>
</gene>
<evidence type="ECO:0000259" key="3">
    <source>
        <dbReference type="PROSITE" id="PS50853"/>
    </source>
</evidence>
<keyword evidence="5" id="KW-1185">Reference proteome</keyword>
<organism evidence="4 5">
    <name type="scientific">Owenia fusiformis</name>
    <name type="common">Polychaete worm</name>
    <dbReference type="NCBI Taxonomy" id="6347"/>
    <lineage>
        <taxon>Eukaryota</taxon>
        <taxon>Metazoa</taxon>
        <taxon>Spiralia</taxon>
        <taxon>Lophotrochozoa</taxon>
        <taxon>Annelida</taxon>
        <taxon>Polychaeta</taxon>
        <taxon>Sedentaria</taxon>
        <taxon>Canalipalpata</taxon>
        <taxon>Sabellida</taxon>
        <taxon>Oweniida</taxon>
        <taxon>Oweniidae</taxon>
        <taxon>Owenia</taxon>
    </lineage>
</organism>
<dbReference type="SUPFAM" id="SSF49265">
    <property type="entry name" value="Fibronectin type III"/>
    <property type="match status" value="1"/>
</dbReference>
<dbReference type="InterPro" id="IPR050964">
    <property type="entry name" value="Striated_Muscle_Regulatory"/>
</dbReference>
<dbReference type="InterPro" id="IPR003961">
    <property type="entry name" value="FN3_dom"/>
</dbReference>
<dbReference type="OrthoDB" id="10039644at2759"/>
<dbReference type="AlphaFoldDB" id="A0A8S4N6H5"/>
<proteinExistence type="predicted"/>
<feature type="repeat" description="NHL" evidence="2">
    <location>
        <begin position="262"/>
        <end position="297"/>
    </location>
</feature>
<sequence>MIDDEIYKAVCELNGYSASPPTPSSDKVDCYIKPRKPGPPGIPTVSARNDTAHVTWTPTQDDGGAKVTNYKVEIRRSNQYTWELLNTNDRIPGTSYLVRGLVEGVEYELRVKAENEAGTGEPSQPSGALTYVGPSVFMRQLQTGKISDLTVSRLGNIAVTNPVVSSTTIYNRTFHMIKDISIATRRVSQTIDGQLVFTGADGKTIYFYSEDGTPIRTITCGAPVRQVTGIAVMPSGELVVTDFFNGKVLLLDPSNENITSIPTPGMFSYPHFAAIDKNNNIIVSDLSNVKVTILDTEGLALFNYAEPGSGEGQLSNPTGGGIICGRYQWQGFHRHLLRLSPAS</sequence>
<dbReference type="Pfam" id="PF00041">
    <property type="entry name" value="fn3"/>
    <property type="match status" value="1"/>
</dbReference>
<evidence type="ECO:0000313" key="4">
    <source>
        <dbReference type="EMBL" id="CAH1776499.1"/>
    </source>
</evidence>
<name>A0A8S4N6H5_OWEFU</name>
<dbReference type="PANTHER" id="PTHR13817">
    <property type="entry name" value="TITIN"/>
    <property type="match status" value="1"/>
</dbReference>
<dbReference type="Proteomes" id="UP000749559">
    <property type="component" value="Unassembled WGS sequence"/>
</dbReference>
<dbReference type="InterPro" id="IPR036116">
    <property type="entry name" value="FN3_sf"/>
</dbReference>
<accession>A0A8S4N6H5</accession>
<keyword evidence="1" id="KW-0677">Repeat</keyword>
<comment type="caution">
    <text evidence="4">The sequence shown here is derived from an EMBL/GenBank/DDBJ whole genome shotgun (WGS) entry which is preliminary data.</text>
</comment>
<evidence type="ECO:0000313" key="5">
    <source>
        <dbReference type="Proteomes" id="UP000749559"/>
    </source>
</evidence>
<dbReference type="InterPro" id="IPR001258">
    <property type="entry name" value="NHL_repeat"/>
</dbReference>
<dbReference type="Gene3D" id="2.60.40.10">
    <property type="entry name" value="Immunoglobulins"/>
    <property type="match status" value="1"/>
</dbReference>
<dbReference type="InterPro" id="IPR011042">
    <property type="entry name" value="6-blade_b-propeller_TolB-like"/>
</dbReference>
<dbReference type="PRINTS" id="PR00014">
    <property type="entry name" value="FNTYPEIII"/>
</dbReference>
<dbReference type="PROSITE" id="PS50853">
    <property type="entry name" value="FN3"/>
    <property type="match status" value="1"/>
</dbReference>
<evidence type="ECO:0000256" key="2">
    <source>
        <dbReference type="PROSITE-ProRule" id="PRU00504"/>
    </source>
</evidence>
<dbReference type="EMBL" id="CAIIXF020000002">
    <property type="protein sequence ID" value="CAH1776499.1"/>
    <property type="molecule type" value="Genomic_DNA"/>
</dbReference>
<dbReference type="PROSITE" id="PS51125">
    <property type="entry name" value="NHL"/>
    <property type="match status" value="1"/>
</dbReference>
<dbReference type="CDD" id="cd00063">
    <property type="entry name" value="FN3"/>
    <property type="match status" value="1"/>
</dbReference>
<protein>
    <recommendedName>
        <fullName evidence="3">Fibronectin type-III domain-containing protein</fullName>
    </recommendedName>
</protein>
<evidence type="ECO:0000256" key="1">
    <source>
        <dbReference type="ARBA" id="ARBA00022737"/>
    </source>
</evidence>
<dbReference type="Gene3D" id="2.120.10.30">
    <property type="entry name" value="TolB, C-terminal domain"/>
    <property type="match status" value="1"/>
</dbReference>
<reference evidence="4" key="1">
    <citation type="submission" date="2022-03" db="EMBL/GenBank/DDBJ databases">
        <authorList>
            <person name="Martin C."/>
        </authorList>
    </citation>
    <scope>NUCLEOTIDE SEQUENCE</scope>
</reference>